<keyword evidence="1" id="KW-1188">Viral release from host cell</keyword>
<evidence type="ECO:0000313" key="5">
    <source>
        <dbReference type="Proteomes" id="UP000005244"/>
    </source>
</evidence>
<dbReference type="PANTHER" id="PTHR37813:SF1">
    <property type="entry name" value="FELS-2 PROPHAGE PROTEIN"/>
    <property type="match status" value="1"/>
</dbReference>
<keyword evidence="2" id="KW-0175">Coiled coil</keyword>
<gene>
    <name evidence="4" type="ORF">HMPREF1143_1763</name>
</gene>
<dbReference type="AlphaFoldDB" id="J5UH44"/>
<dbReference type="Proteomes" id="UP000005244">
    <property type="component" value="Unassembled WGS sequence"/>
</dbReference>
<evidence type="ECO:0000313" key="4">
    <source>
        <dbReference type="EMBL" id="EJU22499.1"/>
    </source>
</evidence>
<proteinExistence type="predicted"/>
<organism evidence="4 5">
    <name type="scientific">Peptoanaerobacter stomatis</name>
    <dbReference type="NCBI Taxonomy" id="796937"/>
    <lineage>
        <taxon>Bacteria</taxon>
        <taxon>Bacillati</taxon>
        <taxon>Bacillota</taxon>
        <taxon>Clostridia</taxon>
        <taxon>Peptostreptococcales</taxon>
        <taxon>Filifactoraceae</taxon>
        <taxon>Peptoanaerobacter</taxon>
    </lineage>
</organism>
<dbReference type="SUPFAM" id="SSF48371">
    <property type="entry name" value="ARM repeat"/>
    <property type="match status" value="1"/>
</dbReference>
<dbReference type="Pfam" id="PF10145">
    <property type="entry name" value="PhageMin_Tail"/>
    <property type="match status" value="1"/>
</dbReference>
<evidence type="ECO:0000256" key="2">
    <source>
        <dbReference type="SAM" id="Coils"/>
    </source>
</evidence>
<comment type="caution">
    <text evidence="4">The sequence shown here is derived from an EMBL/GenBank/DDBJ whole genome shotgun (WGS) entry which is preliminary data.</text>
</comment>
<dbReference type="InterPro" id="IPR016024">
    <property type="entry name" value="ARM-type_fold"/>
</dbReference>
<dbReference type="PANTHER" id="PTHR37813">
    <property type="entry name" value="FELS-2 PROPHAGE PROTEIN"/>
    <property type="match status" value="1"/>
</dbReference>
<reference evidence="4 5" key="1">
    <citation type="submission" date="2012-07" db="EMBL/GenBank/DDBJ databases">
        <authorList>
            <person name="Durkin A.S."/>
            <person name="McCorrison J."/>
            <person name="Torralba M."/>
            <person name="Gillis M."/>
            <person name="Methe B."/>
            <person name="Sutton G."/>
            <person name="Nelson K.E."/>
        </authorList>
    </citation>
    <scope>NUCLEOTIDE SEQUENCE [LARGE SCALE GENOMIC DNA]</scope>
    <source>
        <strain evidence="4 5">OBRC8</strain>
    </source>
</reference>
<name>J5UH44_9FIRM</name>
<dbReference type="PATRIC" id="fig|796941.3.peg.1185"/>
<protein>
    <submittedName>
        <fullName evidence="4">Tail tape measure protein, TIGR01760 family</fullName>
    </submittedName>
</protein>
<sequence>MAYDGSLVFDTKIDASGFKKGLSKISAIGAGVTKSILGAGAAMTAIGGYAFKVGSDFKAAMSEVQAISGATGEDLKKLTKKAEEMGAKTKFSATESAEALKYMAMAGWDTNKMLAALPGVMNLAAASGENLGTVSDIVTDAMTAFNLKADQAGHFADILAMASSKSNTNVSMLGESFKYVAPLCGALGYSAEDTALALGLMANAGVKSSIAGTSLKASIANLTKPTKRMRAAMSDLGISLTDAQGQMKPLKQLLDEMRTSMRGLRKDQQAAYATTLFGKEAMAGMLAIINASDDDYNKLANSIRNCNGAADEMRRIMEDNLKGDITSLNSAVEGLGISAYNYLDKPFRGAAQTLKGYVNELNQSMKSADDLRQEMLDAGASMGEVNAELASMDTSKMVGGFEGLSAKIGEILSNIVSNIATSTPKFIKLGTTVIKNLLQGLNDNMPGITKSLSDGMTELVKGLADIIPLFLDTGAKFLLGLGNGILNNLPTITASLGTMIGNIANFLVANIPLFINMGVSLLTALVNGFSANPATFVTTIITLVNTLATSITENIPNIVNCGITLITALAQGIADNLPLLIETVPKIINDFASAIYNQGPKILKAALDIIIILGKGLIAAIPTLIKNIPQIILAIVNVFTLFNWAKLGTNMINGIKNGAIALKNNIVEAIKGIGSNIVAGVRYVLSGDGIRSIGSNFLNLIKNGFLSFKDAIFNTIKGIATGVIDTVKGIFGSGSIPEIGLNLIKGIGNGILKAKDWIFNIIKNFGAAVIDKIKSVFGIHSPSVIMRDEVGKNIVKGIAVGIKQEQKNLNDVIVKMSEMAIDTAKKEAKDYKDIGKIYAENISKGFEVEYKRSVSEFNKTIDSTIKKQIAELEKQKMIKKTGGKRNENSEYNSKVTETNKEIDRQIKAYKDAGKQVGKAYEDSLKTSFEIAEKTISEEMQKITEEASMQYDEIMRKKEEMEKKLADFGELFSIDKESKEVVLSNINDQISAIQKYDEVLTALKNKGASEGLLSEITKMGIEDGTKYGEQLLKLTDNQFKAYQDSWLKKQKLAKEVAAKFYKDQLDALQNDMVNKLDATLKNVPNVTKTVGIDSMKGMIAGMDSMKSSAVGKAREIADAIIAEMQRALDIHSPSRVMRNLIGKNIVRGIEVGIDDEKSNLLRKMKSVVGMASKEMTLNTKANSGLASKSSVITNNNDNGVKQEINIYQPVKSPLEMMREAKRTAKELAYAN</sequence>
<accession>J5UH44</accession>
<evidence type="ECO:0000256" key="1">
    <source>
        <dbReference type="ARBA" id="ARBA00022612"/>
    </source>
</evidence>
<dbReference type="InterPro" id="IPR010090">
    <property type="entry name" value="Phage_tape_meas"/>
</dbReference>
<keyword evidence="5" id="KW-1185">Reference proteome</keyword>
<feature type="domain" description="Phage tail tape measure protein" evidence="3">
    <location>
        <begin position="80"/>
        <end position="278"/>
    </location>
</feature>
<dbReference type="NCBIfam" id="TIGR01760">
    <property type="entry name" value="tape_meas_TP901"/>
    <property type="match status" value="1"/>
</dbReference>
<evidence type="ECO:0000259" key="3">
    <source>
        <dbReference type="Pfam" id="PF10145"/>
    </source>
</evidence>
<dbReference type="RefSeq" id="WP_009530963.1">
    <property type="nucleotide sequence ID" value="NZ_ALNK01000021.1"/>
</dbReference>
<feature type="coiled-coil region" evidence="2">
    <location>
        <begin position="943"/>
        <end position="970"/>
    </location>
</feature>
<dbReference type="EMBL" id="ALNK01000021">
    <property type="protein sequence ID" value="EJU22499.1"/>
    <property type="molecule type" value="Genomic_DNA"/>
</dbReference>